<keyword evidence="6 10" id="KW-0915">Sodium</keyword>
<evidence type="ECO:0000256" key="9">
    <source>
        <dbReference type="ARBA" id="ARBA00023201"/>
    </source>
</evidence>
<organism evidence="12 13">
    <name type="scientific">Streptomyces longisporus</name>
    <dbReference type="NCBI Taxonomy" id="1948"/>
    <lineage>
        <taxon>Bacteria</taxon>
        <taxon>Bacillati</taxon>
        <taxon>Actinomycetota</taxon>
        <taxon>Actinomycetes</taxon>
        <taxon>Kitasatosporales</taxon>
        <taxon>Streptomycetaceae</taxon>
        <taxon>Streptomyces</taxon>
    </lineage>
</organism>
<evidence type="ECO:0000313" key="12">
    <source>
        <dbReference type="EMBL" id="GAA2490373.1"/>
    </source>
</evidence>
<dbReference type="InterPro" id="IPR038770">
    <property type="entry name" value="Na+/solute_symporter_sf"/>
</dbReference>
<sequence length="528" mass="56474">MIGLELVVLLGAALLVGNVLGQRLGVAPPVMLLVVGALIGLVPAVRQTQLPPEVVLLLFLPVLLYWESLTTSSREIRSNLRGIVLLSTVLVILTAGAVAIAGHALGLPWGPAWVLGAAVAPTDATAVGALAGALPRREITVLRAESLVNDGTALVIYGLAVGITVGEEHLTLPHVGALFLLAYGGGAAVGVAVAWVNMNLRQRLDDPLLGNLVMILAPFTAYLLAELIQASGVLAVVVSGLIMAQVAPRLIRAEHRRQALAFWPLATFIINGALFVLVGVELQYALRHLSRSDLADALIAVAVVSGALVCVRFVFLFVSAYLVRAVDRRPQQRLRRISHRARVVSGFAGFRGAVSLAVALSVPETLDSGAPFPDRAFIVFVTSGVIVVTLVVQGLLLPGVVRWARLPRDTSVDEEHLLAETTATEEAIRALPRLAADQGADPKVAEWLRQEYEAHLATVRARGAGTDDDPALLHNRHYTGLRLALIAHKRATVVRLRDEQRIDDTVLRRLQASLDNEEVRLAGRELVE</sequence>
<dbReference type="InterPro" id="IPR006153">
    <property type="entry name" value="Cation/H_exchanger_TM"/>
</dbReference>
<dbReference type="PANTHER" id="PTHR10110">
    <property type="entry name" value="SODIUM/HYDROGEN EXCHANGER"/>
    <property type="match status" value="1"/>
</dbReference>
<evidence type="ECO:0000256" key="5">
    <source>
        <dbReference type="ARBA" id="ARBA00022989"/>
    </source>
</evidence>
<evidence type="ECO:0000256" key="2">
    <source>
        <dbReference type="ARBA" id="ARBA00022448"/>
    </source>
</evidence>
<comment type="subcellular location">
    <subcellularLocation>
        <location evidence="1 10">Cell membrane</location>
        <topology evidence="1 10">Multi-pass membrane protein</topology>
    </subcellularLocation>
</comment>
<dbReference type="NCBIfam" id="TIGR00831">
    <property type="entry name" value="a_cpa1"/>
    <property type="match status" value="1"/>
</dbReference>
<feature type="transmembrane region" description="Helical" evidence="10">
    <location>
        <begin position="208"/>
        <end position="225"/>
    </location>
</feature>
<dbReference type="InterPro" id="IPR018422">
    <property type="entry name" value="Cation/H_exchanger_CPA1"/>
</dbReference>
<keyword evidence="9 10" id="KW-0739">Sodium transport</keyword>
<dbReference type="Proteomes" id="UP001501777">
    <property type="component" value="Unassembled WGS sequence"/>
</dbReference>
<comment type="caution">
    <text evidence="12">The sequence shown here is derived from an EMBL/GenBank/DDBJ whole genome shotgun (WGS) entry which is preliminary data.</text>
</comment>
<feature type="transmembrane region" description="Helical" evidence="10">
    <location>
        <begin position="260"/>
        <end position="286"/>
    </location>
</feature>
<dbReference type="PANTHER" id="PTHR10110:SF86">
    <property type="entry name" value="SODIUM_HYDROGEN EXCHANGER 7"/>
    <property type="match status" value="1"/>
</dbReference>
<feature type="transmembrane region" description="Helical" evidence="10">
    <location>
        <begin position="343"/>
        <end position="362"/>
    </location>
</feature>
<feature type="transmembrane region" description="Helical" evidence="10">
    <location>
        <begin position="231"/>
        <end position="248"/>
    </location>
</feature>
<keyword evidence="4 10" id="KW-0812">Transmembrane</keyword>
<keyword evidence="7 10" id="KW-0406">Ion transport</keyword>
<proteinExistence type="inferred from homology"/>
<keyword evidence="2 10" id="KW-0813">Transport</keyword>
<dbReference type="EMBL" id="BAAASG010000007">
    <property type="protein sequence ID" value="GAA2490373.1"/>
    <property type="molecule type" value="Genomic_DNA"/>
</dbReference>
<keyword evidence="10" id="KW-0050">Antiport</keyword>
<keyword evidence="3 10" id="KW-1003">Cell membrane</keyword>
<keyword evidence="5 10" id="KW-1133">Transmembrane helix</keyword>
<reference evidence="13" key="1">
    <citation type="journal article" date="2019" name="Int. J. Syst. Evol. Microbiol.">
        <title>The Global Catalogue of Microorganisms (GCM) 10K type strain sequencing project: providing services to taxonomists for standard genome sequencing and annotation.</title>
        <authorList>
            <consortium name="The Broad Institute Genomics Platform"/>
            <consortium name="The Broad Institute Genome Sequencing Center for Infectious Disease"/>
            <person name="Wu L."/>
            <person name="Ma J."/>
        </authorList>
    </citation>
    <scope>NUCLEOTIDE SEQUENCE [LARGE SCALE GENOMIC DNA]</scope>
    <source>
        <strain evidence="13">JCM 4395</strain>
    </source>
</reference>
<protein>
    <submittedName>
        <fullName evidence="12">Na+/H+ antiporter</fullName>
    </submittedName>
</protein>
<evidence type="ECO:0000259" key="11">
    <source>
        <dbReference type="Pfam" id="PF00999"/>
    </source>
</evidence>
<evidence type="ECO:0000256" key="10">
    <source>
        <dbReference type="RuleBase" id="RU366002"/>
    </source>
</evidence>
<evidence type="ECO:0000256" key="7">
    <source>
        <dbReference type="ARBA" id="ARBA00023065"/>
    </source>
</evidence>
<feature type="transmembrane region" description="Helical" evidence="10">
    <location>
        <begin position="377"/>
        <end position="401"/>
    </location>
</feature>
<dbReference type="Pfam" id="PF00999">
    <property type="entry name" value="Na_H_Exchanger"/>
    <property type="match status" value="1"/>
</dbReference>
<dbReference type="RefSeq" id="WP_344400884.1">
    <property type="nucleotide sequence ID" value="NZ_BAAASG010000007.1"/>
</dbReference>
<keyword evidence="13" id="KW-1185">Reference proteome</keyword>
<comment type="similarity">
    <text evidence="10">Belongs to the monovalent cation:proton antiporter 1 (CPA1) transporter (TC 2.A.36) family.</text>
</comment>
<evidence type="ECO:0000256" key="3">
    <source>
        <dbReference type="ARBA" id="ARBA00022475"/>
    </source>
</evidence>
<comment type="function">
    <text evidence="10">Na(+)/H(+) antiporter that extrudes sodium in exchange for external protons.</text>
</comment>
<feature type="domain" description="Cation/H+ exchanger transmembrane" evidence="11">
    <location>
        <begin position="13"/>
        <end position="403"/>
    </location>
</feature>
<accession>A0ABP5Z0W1</accession>
<dbReference type="Gene3D" id="1.20.1530.20">
    <property type="match status" value="1"/>
</dbReference>
<evidence type="ECO:0000256" key="1">
    <source>
        <dbReference type="ARBA" id="ARBA00004651"/>
    </source>
</evidence>
<feature type="transmembrane region" description="Helical" evidence="10">
    <location>
        <begin position="298"/>
        <end position="323"/>
    </location>
</feature>
<feature type="transmembrane region" description="Helical" evidence="10">
    <location>
        <begin position="147"/>
        <end position="165"/>
    </location>
</feature>
<feature type="transmembrane region" description="Helical" evidence="10">
    <location>
        <begin position="177"/>
        <end position="196"/>
    </location>
</feature>
<gene>
    <name evidence="12" type="ORF">GCM10010276_31900</name>
</gene>
<evidence type="ECO:0000256" key="6">
    <source>
        <dbReference type="ARBA" id="ARBA00023053"/>
    </source>
</evidence>
<evidence type="ECO:0000256" key="8">
    <source>
        <dbReference type="ARBA" id="ARBA00023136"/>
    </source>
</evidence>
<keyword evidence="8 10" id="KW-0472">Membrane</keyword>
<dbReference type="InterPro" id="IPR004705">
    <property type="entry name" value="Cation/H_exchanger_CPA1_bac"/>
</dbReference>
<feature type="transmembrane region" description="Helical" evidence="10">
    <location>
        <begin position="83"/>
        <end position="106"/>
    </location>
</feature>
<comment type="caution">
    <text evidence="10">Lacks conserved residue(s) required for the propagation of feature annotation.</text>
</comment>
<name>A0ABP5Z0W1_STRLO</name>
<feature type="transmembrane region" description="Helical" evidence="10">
    <location>
        <begin position="112"/>
        <end position="135"/>
    </location>
</feature>
<evidence type="ECO:0000313" key="13">
    <source>
        <dbReference type="Proteomes" id="UP001501777"/>
    </source>
</evidence>
<evidence type="ECO:0000256" key="4">
    <source>
        <dbReference type="ARBA" id="ARBA00022692"/>
    </source>
</evidence>